<evidence type="ECO:0000259" key="1">
    <source>
        <dbReference type="PROSITE" id="PS51707"/>
    </source>
</evidence>
<dbReference type="InterPro" id="IPR023577">
    <property type="entry name" value="CYTH_domain"/>
</dbReference>
<dbReference type="PROSITE" id="PS51707">
    <property type="entry name" value="CYTH"/>
    <property type="match status" value="1"/>
</dbReference>
<dbReference type="Gene3D" id="2.40.320.10">
    <property type="entry name" value="Hypothetical Protein Pfu-838710-001"/>
    <property type="match status" value="1"/>
</dbReference>
<dbReference type="PANTHER" id="PTHR39569:SF1">
    <property type="entry name" value="INORGANIC TRIPHOSPHATASE"/>
    <property type="match status" value="1"/>
</dbReference>
<dbReference type="InterPro" id="IPR039013">
    <property type="entry name" value="YgiF"/>
</dbReference>
<dbReference type="SMART" id="SM01118">
    <property type="entry name" value="CYTH"/>
    <property type="match status" value="1"/>
</dbReference>
<protein>
    <submittedName>
        <fullName evidence="2">CYTH domain-containing protein</fullName>
    </submittedName>
</protein>
<gene>
    <name evidence="2" type="ORF">Q4Q50_08430</name>
</gene>
<proteinExistence type="predicted"/>
<dbReference type="CDD" id="cd07756">
    <property type="entry name" value="CYTH-like_Pase_CHAD"/>
    <property type="match status" value="1"/>
</dbReference>
<dbReference type="InterPro" id="IPR033469">
    <property type="entry name" value="CYTH-like_dom_sf"/>
</dbReference>
<organism evidence="2 3">
    <name type="scientific">Shewanella scandinavica</name>
    <dbReference type="NCBI Taxonomy" id="3063538"/>
    <lineage>
        <taxon>Bacteria</taxon>
        <taxon>Pseudomonadati</taxon>
        <taxon>Pseudomonadota</taxon>
        <taxon>Gammaproteobacteria</taxon>
        <taxon>Alteromonadales</taxon>
        <taxon>Shewanellaceae</taxon>
        <taxon>Shewanella</taxon>
    </lineage>
</organism>
<dbReference type="RefSeq" id="WP_311899045.1">
    <property type="nucleotide sequence ID" value="NZ_JAUOES010000007.1"/>
</dbReference>
<dbReference type="SUPFAM" id="SSF55154">
    <property type="entry name" value="CYTH-like phosphatases"/>
    <property type="match status" value="1"/>
</dbReference>
<accession>A0ABU3G057</accession>
<dbReference type="Pfam" id="PF01928">
    <property type="entry name" value="CYTH"/>
    <property type="match status" value="1"/>
</dbReference>
<feature type="domain" description="CYTH" evidence="1">
    <location>
        <begin position="2"/>
        <end position="203"/>
    </location>
</feature>
<sequence>MNAEIELKLFFLSIYQESLINKLDSLDNAVPQGKRRLANGYFDTPDLQLRQWDMGLRVRGYDAHREQTIKTAGQVVGGIHSRPEYNVTIQADSPDLSLFPASIWPADADLAATQAQLTCIFHTDFYRRAWHVQIDNSLVEVALDIGEITANGQQEALCELEFELLSGDTEALLKLAMQVASVVPVRLGKASKAQRGYRLAGKAKPLDLNALEFLPLTESHDSSSQDLSANCQILLETALERWQLLESMIAEESKPEACVALWWRMRACIRLLRMTLSQFGLLNVTLSSQFMSIEKQLDFIEQAQTLTALLGSQRGLFAKLGQHAQVKARLMAQLSEIHLTERLLSLWQQTEYGQLQLAIVEILLKVSAGEVDISNQPSLRQHADLAQQASWMAIVEVMPLNTVMTAANYLQVAAVLDESILVGHAYGSLYEAKSRNAFRAPWQDLVLGIKTLACYRAVHDASRELDIDLNEWLEDKQQSLLFAMESTRRNAMQQQAYW</sequence>
<dbReference type="EMBL" id="JAUOES010000007">
    <property type="protein sequence ID" value="MDT3280319.1"/>
    <property type="molecule type" value="Genomic_DNA"/>
</dbReference>
<comment type="caution">
    <text evidence="2">The sequence shown here is derived from an EMBL/GenBank/DDBJ whole genome shotgun (WGS) entry which is preliminary data.</text>
</comment>
<keyword evidence="3" id="KW-1185">Reference proteome</keyword>
<dbReference type="Proteomes" id="UP001249505">
    <property type="component" value="Unassembled WGS sequence"/>
</dbReference>
<name>A0ABU3G057_9GAMM</name>
<evidence type="ECO:0000313" key="3">
    <source>
        <dbReference type="Proteomes" id="UP001249505"/>
    </source>
</evidence>
<dbReference type="PANTHER" id="PTHR39569">
    <property type="entry name" value="INORGANIC TRIPHOSPHATASE"/>
    <property type="match status" value="1"/>
</dbReference>
<evidence type="ECO:0000313" key="2">
    <source>
        <dbReference type="EMBL" id="MDT3280319.1"/>
    </source>
</evidence>
<reference evidence="2 3" key="1">
    <citation type="submission" date="2023-07" db="EMBL/GenBank/DDBJ databases">
        <title>Novel Shewanella species isolated from Baltic Sea sediments.</title>
        <authorList>
            <person name="Martin-Rodriguez A.J."/>
        </authorList>
    </citation>
    <scope>NUCLEOTIDE SEQUENCE [LARGE SCALE GENOMIC DNA]</scope>
    <source>
        <strain evidence="2 3">SP2S1-2</strain>
    </source>
</reference>